<dbReference type="OrthoDB" id="5801582at2"/>
<reference evidence="2" key="2">
    <citation type="submission" date="2009-09" db="EMBL/GenBank/DDBJ databases">
        <title>Complete sequence of chromosome of Candidatus Accumulibacter phosphatis clade IIA str. UW-1.</title>
        <authorList>
            <consortium name="US DOE Joint Genome Institute"/>
            <person name="Martin H.G."/>
            <person name="Ivanova N."/>
            <person name="Kunin V."/>
            <person name="Warnecke F."/>
            <person name="Barry K."/>
            <person name="He S."/>
            <person name="Salamov A."/>
            <person name="Szeto E."/>
            <person name="Dalin E."/>
            <person name="Pangilinan J.L."/>
            <person name="Lapidus A."/>
            <person name="Lowry S."/>
            <person name="Kyrpides N.C."/>
            <person name="McMahon K.D."/>
            <person name="Hugenholtz P."/>
        </authorList>
    </citation>
    <scope>NUCLEOTIDE SEQUENCE [LARGE SCALE GENOMIC DNA]</scope>
    <source>
        <strain evidence="2">UW-1</strain>
    </source>
</reference>
<dbReference type="KEGG" id="app:CAP2UW1_3131"/>
<dbReference type="STRING" id="522306.CAP2UW1_3131"/>
<evidence type="ECO:0000256" key="1">
    <source>
        <dbReference type="SAM" id="MobiDB-lite"/>
    </source>
</evidence>
<name>C7RVD0_ACCRE</name>
<dbReference type="PANTHER" id="PTHR38664:SF1">
    <property type="entry name" value="SLR0058 PROTEIN"/>
    <property type="match status" value="1"/>
</dbReference>
<protein>
    <submittedName>
        <fullName evidence="2">Poly(Hydroxyalcanoate) granule associated protein</fullName>
    </submittedName>
</protein>
<feature type="region of interest" description="Disordered" evidence="1">
    <location>
        <begin position="125"/>
        <end position="155"/>
    </location>
</feature>
<reference evidence="2" key="1">
    <citation type="submission" date="2009-08" db="EMBL/GenBank/DDBJ databases">
        <authorList>
            <consortium name="US DOE Joint Genome Institute"/>
            <person name="Lucas S."/>
            <person name="Copeland A."/>
            <person name="Lapidus A."/>
            <person name="Glavina del Rio T."/>
            <person name="Dalin E."/>
            <person name="Tice H."/>
            <person name="Bruce D."/>
            <person name="Barry K."/>
            <person name="Pitluck S."/>
            <person name="Lowry S."/>
            <person name="Larimer F."/>
            <person name="Land M."/>
            <person name="Hauser L."/>
            <person name="Kyrpides N."/>
            <person name="Ivanova N."/>
            <person name="McMahon K.D."/>
            <person name="Hugenholtz P."/>
        </authorList>
    </citation>
    <scope>NUCLEOTIDE SEQUENCE</scope>
    <source>
        <strain evidence="2">UW-1</strain>
    </source>
</reference>
<dbReference type="Pfam" id="PF05597">
    <property type="entry name" value="Phasin"/>
    <property type="match status" value="1"/>
</dbReference>
<organism evidence="2">
    <name type="scientific">Accumulibacter regalis</name>
    <dbReference type="NCBI Taxonomy" id="522306"/>
    <lineage>
        <taxon>Bacteria</taxon>
        <taxon>Pseudomonadati</taxon>
        <taxon>Pseudomonadota</taxon>
        <taxon>Betaproteobacteria</taxon>
        <taxon>Candidatus Accumulibacter</taxon>
    </lineage>
</organism>
<dbReference type="HOGENOM" id="CLU_1691642_0_0_4"/>
<evidence type="ECO:0000313" key="2">
    <source>
        <dbReference type="EMBL" id="ACV36403.1"/>
    </source>
</evidence>
<gene>
    <name evidence="2" type="ordered locus">CAP2UW1_3131</name>
</gene>
<proteinExistence type="predicted"/>
<sequence>MSNTLTTLVDRVSNEQLLTNGRESVRKLWLCGLGAYSLATRTSTQAFGDLVREGKAFSPKARRQIEEKSAELKSSATATIARGEELVKERVVRPLDFLVLATRRDVEQLSMRVVQLASEVHSLVSSKAKPMVEPPAKSASESPTAEIAPTADKTS</sequence>
<dbReference type="EMBL" id="CP001715">
    <property type="protein sequence ID" value="ACV36403.1"/>
    <property type="molecule type" value="Genomic_DNA"/>
</dbReference>
<dbReference type="InterPro" id="IPR008769">
    <property type="entry name" value="PhaF_PhaI"/>
</dbReference>
<dbReference type="AlphaFoldDB" id="C7RVD0"/>
<accession>C7RVD0</accession>
<dbReference type="PANTHER" id="PTHR38664">
    <property type="entry name" value="SLR0058 PROTEIN"/>
    <property type="match status" value="1"/>
</dbReference>
<dbReference type="eggNOG" id="COG3937">
    <property type="taxonomic scope" value="Bacteria"/>
</dbReference>